<dbReference type="PANTHER" id="PTHR16038">
    <property type="entry name" value="NOP SEVEN ASSOCIATED PROTEIN 1"/>
    <property type="match status" value="1"/>
</dbReference>
<dbReference type="AlphaFoldDB" id="A0AAI9SV90"/>
<dbReference type="GO" id="GO:0005730">
    <property type="term" value="C:nucleolus"/>
    <property type="evidence" value="ECO:0007669"/>
    <property type="project" value="InterPro"/>
</dbReference>
<dbReference type="SUPFAM" id="SSF50978">
    <property type="entry name" value="WD40 repeat-like"/>
    <property type="match status" value="1"/>
</dbReference>
<dbReference type="InterPro" id="IPR015943">
    <property type="entry name" value="WD40/YVTN_repeat-like_dom_sf"/>
</dbReference>
<evidence type="ECO:0000256" key="5">
    <source>
        <dbReference type="SAM" id="MobiDB-lite"/>
    </source>
</evidence>
<dbReference type="RefSeq" id="XP_049179465.1">
    <property type="nucleotide sequence ID" value="XM_049324878.1"/>
</dbReference>
<comment type="function">
    <text evidence="1">Involved in the biogenesis of the 60S ribosomal subunit.</text>
</comment>
<dbReference type="PANTHER" id="PTHR16038:SF4">
    <property type="entry name" value="WD REPEAT-CONTAINING PROTEIN 74"/>
    <property type="match status" value="1"/>
</dbReference>
<dbReference type="GeneID" id="73381151"/>
<proteinExistence type="inferred from homology"/>
<keyword evidence="7" id="KW-1185">Reference proteome</keyword>
<dbReference type="CDD" id="cd22858">
    <property type="entry name" value="Nsa1"/>
    <property type="match status" value="1"/>
</dbReference>
<evidence type="ECO:0000313" key="6">
    <source>
        <dbReference type="EMBL" id="KAI3403718.1"/>
    </source>
</evidence>
<reference evidence="6" key="1">
    <citation type="journal article" date="2022" name="DNA Res.">
        <title>Genome analysis of five recently described species of the CUG-Ser clade uncovers Candida theae as a new hybrid lineage with pathogenic potential in the Candida parapsilosis species complex.</title>
        <authorList>
            <person name="Mixao V."/>
            <person name="Del Olmo V."/>
            <person name="Hegedusova E."/>
            <person name="Saus E."/>
            <person name="Pryszcz L."/>
            <person name="Cillingova A."/>
            <person name="Nosek J."/>
            <person name="Gabaldon T."/>
        </authorList>
    </citation>
    <scope>NUCLEOTIDE SEQUENCE</scope>
    <source>
        <strain evidence="6">CBS 10844</strain>
    </source>
</reference>
<dbReference type="GO" id="GO:0042273">
    <property type="term" value="P:ribosomal large subunit biogenesis"/>
    <property type="evidence" value="ECO:0007669"/>
    <property type="project" value="InterPro"/>
</dbReference>
<dbReference type="GO" id="GO:0030687">
    <property type="term" value="C:preribosome, large subunit precursor"/>
    <property type="evidence" value="ECO:0007669"/>
    <property type="project" value="TreeGrafter"/>
</dbReference>
<dbReference type="Gene3D" id="2.130.10.10">
    <property type="entry name" value="YVTN repeat-like/Quinoprotein amine dehydrogenase"/>
    <property type="match status" value="1"/>
</dbReference>
<evidence type="ECO:0000313" key="7">
    <source>
        <dbReference type="Proteomes" id="UP001202479"/>
    </source>
</evidence>
<evidence type="ECO:0000256" key="1">
    <source>
        <dbReference type="ARBA" id="ARBA00002889"/>
    </source>
</evidence>
<comment type="similarity">
    <text evidence="2">Belongs to the NSA1 family.</text>
</comment>
<accession>A0AAI9SV90</accession>
<evidence type="ECO:0000256" key="4">
    <source>
        <dbReference type="ARBA" id="ARBA00014234"/>
    </source>
</evidence>
<organism evidence="6 7">
    <name type="scientific">Candida oxycetoniae</name>
    <dbReference type="NCBI Taxonomy" id="497107"/>
    <lineage>
        <taxon>Eukaryota</taxon>
        <taxon>Fungi</taxon>
        <taxon>Dikarya</taxon>
        <taxon>Ascomycota</taxon>
        <taxon>Saccharomycotina</taxon>
        <taxon>Pichiomycetes</taxon>
        <taxon>Debaryomycetaceae</taxon>
        <taxon>Candida/Lodderomyces clade</taxon>
        <taxon>Candida</taxon>
    </lineage>
</organism>
<protein>
    <recommendedName>
        <fullName evidence="4">Ribosome biogenesis protein NSA1</fullName>
    </recommendedName>
</protein>
<dbReference type="Proteomes" id="UP001202479">
    <property type="component" value="Unassembled WGS sequence"/>
</dbReference>
<dbReference type="InterPro" id="IPR037379">
    <property type="entry name" value="WDR74/Nsa1"/>
</dbReference>
<comment type="subunit">
    <text evidence="3">Component of the pre-66S ribosomal particle.</text>
</comment>
<evidence type="ECO:0000256" key="3">
    <source>
        <dbReference type="ARBA" id="ARBA00011187"/>
    </source>
</evidence>
<dbReference type="EMBL" id="JAHUZD010000122">
    <property type="protein sequence ID" value="KAI3403718.1"/>
    <property type="molecule type" value="Genomic_DNA"/>
</dbReference>
<gene>
    <name evidence="6" type="ORF">KGF56_003536</name>
</gene>
<comment type="caution">
    <text evidence="6">The sequence shown here is derived from an EMBL/GenBank/DDBJ whole genome shotgun (WGS) entry which is preliminary data.</text>
</comment>
<evidence type="ECO:0000256" key="2">
    <source>
        <dbReference type="ARBA" id="ARBA00007861"/>
    </source>
</evidence>
<sequence length="421" mass="48076">MKVLVSSDDTGGAKLAIFKRGTDTSKQDAIQPEAITNCLIQPYSNYGSRIIHLLNYNYQYLIASRYGGILSIFDFEEKEEKENDKANKDDANEETLFEHLHDYRIPVEKDDKPVALVKAEKLDSVFVAYESGKVFVIYIGDFKFEPLLINLSNSGPISAFTNNPRRENVFAYGGKENDLQIVELYDAKVNSTIFKKEDYRLVFSPKTIFKAKNVKNDHLNLRVPIWITNVLFFSDKKEGSCKHYNLITSTRYGQLRIYDTAHGRRPIKDFQVAEKPIVTLTFASEEENEVIVTDTHNMIAKYSLTQIDDKAFKTNSASAGNIIKPVPKLLGKFTGGNTGATFGVQIHEELATFAGLDRYLRVFDLDTRQVLAKVYLGVEASSLLIIDDEDEEDEDQKRKREEEEAEDEQMWDQLNKKQKQK</sequence>
<dbReference type="InterPro" id="IPR036322">
    <property type="entry name" value="WD40_repeat_dom_sf"/>
</dbReference>
<feature type="region of interest" description="Disordered" evidence="5">
    <location>
        <begin position="387"/>
        <end position="421"/>
    </location>
</feature>
<name>A0AAI9SV90_9ASCO</name>